<dbReference type="AlphaFoldDB" id="A0A146JYN7"/>
<sequence>PTLKLCIIDLYDNIYPQIMLLLKNIFPLPDQLISMLTVIPHIFYSYLVFTLPLVFLCKKLQPSQRKTYFQRIVYKISLGTYGESVLTHLFVFALHVPLLLYFSQLKLQISPTELFIQFLDFIADTMHGEVLKPIMPASYKSPFYIHLVPILYLLTMFTFLQTFFCCPGVEKKNSVNTTEKFGCVLCNSCNSVSYGAVHSQRFGCCVKIRLGYFKIFQNEIGQQNLAFFAQFMLSSLAYGGVAAQWLLGLQKRFLNQIISQNCNFHVNTLVKKLLQILLFNYQNYMNYFLLLVVAPSLVMQVKWVMDHSGILLGSGNVESAQTVLFQKQQQKLEPEKREGVFVKIGQSAFLVKDQQQYEKFGEEELREVQKIEFTIWGCVEKLKLVWKWRKWEMW</sequence>
<gene>
    <name evidence="2" type="ORF">TPC1_31207</name>
</gene>
<name>A0A146JYN7_9EUKA</name>
<evidence type="ECO:0008006" key="3">
    <source>
        <dbReference type="Google" id="ProtNLM"/>
    </source>
</evidence>
<keyword evidence="1" id="KW-1133">Transmembrane helix</keyword>
<feature type="non-terminal residue" evidence="2">
    <location>
        <position position="1"/>
    </location>
</feature>
<evidence type="ECO:0000313" key="2">
    <source>
        <dbReference type="EMBL" id="JAP89298.1"/>
    </source>
</evidence>
<reference evidence="2" key="1">
    <citation type="submission" date="2015-07" db="EMBL/GenBank/DDBJ databases">
        <title>Adaptation to a free-living lifestyle via gene acquisitions in the diplomonad Trepomonas sp. PC1.</title>
        <authorList>
            <person name="Xu F."/>
            <person name="Jerlstrom-Hultqvist J."/>
            <person name="Kolisko M."/>
            <person name="Simpson A.G.B."/>
            <person name="Roger A.J."/>
            <person name="Svard S.G."/>
            <person name="Andersson J.O."/>
        </authorList>
    </citation>
    <scope>NUCLEOTIDE SEQUENCE</scope>
    <source>
        <strain evidence="2">PC1</strain>
    </source>
</reference>
<feature type="transmembrane region" description="Helical" evidence="1">
    <location>
        <begin position="225"/>
        <end position="247"/>
    </location>
</feature>
<feature type="transmembrane region" description="Helical" evidence="1">
    <location>
        <begin position="32"/>
        <end position="57"/>
    </location>
</feature>
<proteinExistence type="predicted"/>
<keyword evidence="1" id="KW-0812">Transmembrane</keyword>
<feature type="transmembrane region" description="Helical" evidence="1">
    <location>
        <begin position="284"/>
        <end position="305"/>
    </location>
</feature>
<keyword evidence="1" id="KW-0472">Membrane</keyword>
<evidence type="ECO:0000256" key="1">
    <source>
        <dbReference type="SAM" id="Phobius"/>
    </source>
</evidence>
<accession>A0A146JYN7</accession>
<protein>
    <recommendedName>
        <fullName evidence="3">Transmembrane protein</fullName>
    </recommendedName>
</protein>
<organism evidence="2">
    <name type="scientific">Trepomonas sp. PC1</name>
    <dbReference type="NCBI Taxonomy" id="1076344"/>
    <lineage>
        <taxon>Eukaryota</taxon>
        <taxon>Metamonada</taxon>
        <taxon>Diplomonadida</taxon>
        <taxon>Hexamitidae</taxon>
        <taxon>Hexamitinae</taxon>
        <taxon>Trepomonas</taxon>
    </lineage>
</organism>
<feature type="transmembrane region" description="Helical" evidence="1">
    <location>
        <begin position="143"/>
        <end position="164"/>
    </location>
</feature>
<dbReference type="EMBL" id="GDID01007308">
    <property type="protein sequence ID" value="JAP89298.1"/>
    <property type="molecule type" value="Transcribed_RNA"/>
</dbReference>
<feature type="transmembrane region" description="Helical" evidence="1">
    <location>
        <begin position="78"/>
        <end position="102"/>
    </location>
</feature>